<evidence type="ECO:0000256" key="1">
    <source>
        <dbReference type="SAM" id="Phobius"/>
    </source>
</evidence>
<organism evidence="2 3">
    <name type="scientific">Larkinella bovis</name>
    <dbReference type="NCBI Taxonomy" id="683041"/>
    <lineage>
        <taxon>Bacteria</taxon>
        <taxon>Pseudomonadati</taxon>
        <taxon>Bacteroidota</taxon>
        <taxon>Cytophagia</taxon>
        <taxon>Cytophagales</taxon>
        <taxon>Spirosomataceae</taxon>
        <taxon>Larkinella</taxon>
    </lineage>
</organism>
<keyword evidence="1" id="KW-1133">Transmembrane helix</keyword>
<evidence type="ECO:0000313" key="2">
    <source>
        <dbReference type="EMBL" id="MFC5409553.1"/>
    </source>
</evidence>
<comment type="caution">
    <text evidence="2">The sequence shown here is derived from an EMBL/GenBank/DDBJ whole genome shotgun (WGS) entry which is preliminary data.</text>
</comment>
<name>A0ABW0IA40_9BACT</name>
<keyword evidence="1" id="KW-0472">Membrane</keyword>
<gene>
    <name evidence="2" type="ORF">ACFPMF_09560</name>
</gene>
<sequence>MSLNKRQKKILPLAGLYFAVCMMAFSSYGSFNPTRIGFYLSLFAGLIWAVIVGYLIGKFQTKKD</sequence>
<accession>A0ABW0IA40</accession>
<keyword evidence="3" id="KW-1185">Reference proteome</keyword>
<proteinExistence type="predicted"/>
<protein>
    <submittedName>
        <fullName evidence="2">Uncharacterized protein</fullName>
    </submittedName>
</protein>
<dbReference type="EMBL" id="JBHSMA010000002">
    <property type="protein sequence ID" value="MFC5409553.1"/>
    <property type="molecule type" value="Genomic_DNA"/>
</dbReference>
<evidence type="ECO:0000313" key="3">
    <source>
        <dbReference type="Proteomes" id="UP001596106"/>
    </source>
</evidence>
<reference evidence="3" key="1">
    <citation type="journal article" date="2019" name="Int. J. Syst. Evol. Microbiol.">
        <title>The Global Catalogue of Microorganisms (GCM) 10K type strain sequencing project: providing services to taxonomists for standard genome sequencing and annotation.</title>
        <authorList>
            <consortium name="The Broad Institute Genomics Platform"/>
            <consortium name="The Broad Institute Genome Sequencing Center for Infectious Disease"/>
            <person name="Wu L."/>
            <person name="Ma J."/>
        </authorList>
    </citation>
    <scope>NUCLEOTIDE SEQUENCE [LARGE SCALE GENOMIC DNA]</scope>
    <source>
        <strain evidence="3">CCUG 55250</strain>
    </source>
</reference>
<dbReference type="RefSeq" id="WP_379843685.1">
    <property type="nucleotide sequence ID" value="NZ_JBHSMA010000002.1"/>
</dbReference>
<keyword evidence="1" id="KW-0812">Transmembrane</keyword>
<feature type="transmembrane region" description="Helical" evidence="1">
    <location>
        <begin position="36"/>
        <end position="56"/>
    </location>
</feature>
<dbReference type="Proteomes" id="UP001596106">
    <property type="component" value="Unassembled WGS sequence"/>
</dbReference>